<evidence type="ECO:0000313" key="2">
    <source>
        <dbReference type="Proteomes" id="UP001281147"/>
    </source>
</evidence>
<sequence>MRGVTLICVLFLAAAVRSLVLPSPEQFTFFQDDDPKEDVGMVFMSGKNSKLPQKIAIIGSGITGATAAYNLREGFRTRFPADQQPSITVFERNPIVGGRITQALAYGDPRYPVDTCAATYSLSDSCISTTLLDIGLTTQQLEGAKPDSGFGVWNGKELVGFVEEDGFREPEFWSPFRTAKWFQRYGNAPWNLSEAVSTVRLSFDLLLDARLPSTGGESNLSAAIEAADLNGYVQGLSCSGDDRTFLDSSKGSLFVEEVAYAAERERFFASVLELNVLEYVLSYETARPVSVQGGNLRLIDRLLRLSTDDIRLNTDVLKLERLNDNETGLTSLSSRGGLPIVESFDTVIVATSLELANITFEPLLPNVPGLKQEYKNSFVTHFTTPSGLNASYFNMNETMPQNILTTHSIDDVFDGIDLPFFSLTLLREITPPGATRATESLFKLVSREEIPDANIERFLALPADSNQTLITWIDRQPLPRSVPVYEVREDTCRKILEEIEIAPSVYYAGGGEQVVASAEFGCRMGQNSANLILDKGRDMDARSE</sequence>
<proteinExistence type="predicted"/>
<name>A0ACC3NXT9_9PEZI</name>
<comment type="caution">
    <text evidence="1">The sequence shown here is derived from an EMBL/GenBank/DDBJ whole genome shotgun (WGS) entry which is preliminary data.</text>
</comment>
<protein>
    <submittedName>
        <fullName evidence="1">Uncharacterized protein</fullName>
    </submittedName>
</protein>
<keyword evidence="2" id="KW-1185">Reference proteome</keyword>
<reference evidence="1" key="1">
    <citation type="submission" date="2023-07" db="EMBL/GenBank/DDBJ databases">
        <title>Black Yeasts Isolated from many extreme environments.</title>
        <authorList>
            <person name="Coleine C."/>
            <person name="Stajich J.E."/>
            <person name="Selbmann L."/>
        </authorList>
    </citation>
    <scope>NUCLEOTIDE SEQUENCE</scope>
    <source>
        <strain evidence="1">CCFEE 5714</strain>
    </source>
</reference>
<evidence type="ECO:0000313" key="1">
    <source>
        <dbReference type="EMBL" id="KAK3723636.1"/>
    </source>
</evidence>
<gene>
    <name evidence="1" type="ORF">LTR37_001517</name>
</gene>
<dbReference type="Proteomes" id="UP001281147">
    <property type="component" value="Unassembled WGS sequence"/>
</dbReference>
<organism evidence="1 2">
    <name type="scientific">Vermiconidia calcicola</name>
    <dbReference type="NCBI Taxonomy" id="1690605"/>
    <lineage>
        <taxon>Eukaryota</taxon>
        <taxon>Fungi</taxon>
        <taxon>Dikarya</taxon>
        <taxon>Ascomycota</taxon>
        <taxon>Pezizomycotina</taxon>
        <taxon>Dothideomycetes</taxon>
        <taxon>Dothideomycetidae</taxon>
        <taxon>Mycosphaerellales</taxon>
        <taxon>Extremaceae</taxon>
        <taxon>Vermiconidia</taxon>
    </lineage>
</organism>
<dbReference type="EMBL" id="JAUTXU010000008">
    <property type="protein sequence ID" value="KAK3723636.1"/>
    <property type="molecule type" value="Genomic_DNA"/>
</dbReference>
<accession>A0ACC3NXT9</accession>